<dbReference type="EMBL" id="LXQA011216834">
    <property type="protein sequence ID" value="MCI89332.1"/>
    <property type="molecule type" value="Genomic_DNA"/>
</dbReference>
<sequence length="47" mass="4838">MALYSNGTLKDSAYAAKREPVSMILSAGLKPGCGKSIPVIRSFGGPP</sequence>
<accession>A0A392VPF6</accession>
<dbReference type="AlphaFoldDB" id="A0A392VPF6"/>
<dbReference type="Proteomes" id="UP000265520">
    <property type="component" value="Unassembled WGS sequence"/>
</dbReference>
<feature type="non-terminal residue" evidence="1">
    <location>
        <position position="47"/>
    </location>
</feature>
<proteinExistence type="predicted"/>
<reference evidence="1 2" key="1">
    <citation type="journal article" date="2018" name="Front. Plant Sci.">
        <title>Red Clover (Trifolium pratense) and Zigzag Clover (T. medium) - A Picture of Genomic Similarities and Differences.</title>
        <authorList>
            <person name="Dluhosova J."/>
            <person name="Istvanek J."/>
            <person name="Nedelnik J."/>
            <person name="Repkova J."/>
        </authorList>
    </citation>
    <scope>NUCLEOTIDE SEQUENCE [LARGE SCALE GENOMIC DNA]</scope>
    <source>
        <strain evidence="2">cv. 10/8</strain>
        <tissue evidence="1">Leaf</tissue>
    </source>
</reference>
<keyword evidence="2" id="KW-1185">Reference proteome</keyword>
<organism evidence="1 2">
    <name type="scientific">Trifolium medium</name>
    <dbReference type="NCBI Taxonomy" id="97028"/>
    <lineage>
        <taxon>Eukaryota</taxon>
        <taxon>Viridiplantae</taxon>
        <taxon>Streptophyta</taxon>
        <taxon>Embryophyta</taxon>
        <taxon>Tracheophyta</taxon>
        <taxon>Spermatophyta</taxon>
        <taxon>Magnoliopsida</taxon>
        <taxon>eudicotyledons</taxon>
        <taxon>Gunneridae</taxon>
        <taxon>Pentapetalae</taxon>
        <taxon>rosids</taxon>
        <taxon>fabids</taxon>
        <taxon>Fabales</taxon>
        <taxon>Fabaceae</taxon>
        <taxon>Papilionoideae</taxon>
        <taxon>50 kb inversion clade</taxon>
        <taxon>NPAAA clade</taxon>
        <taxon>Hologalegina</taxon>
        <taxon>IRL clade</taxon>
        <taxon>Trifolieae</taxon>
        <taxon>Trifolium</taxon>
    </lineage>
</organism>
<evidence type="ECO:0000313" key="2">
    <source>
        <dbReference type="Proteomes" id="UP000265520"/>
    </source>
</evidence>
<comment type="caution">
    <text evidence="1">The sequence shown here is derived from an EMBL/GenBank/DDBJ whole genome shotgun (WGS) entry which is preliminary data.</text>
</comment>
<name>A0A392VPF6_9FABA</name>
<protein>
    <submittedName>
        <fullName evidence="1">Uncharacterized protein</fullName>
    </submittedName>
</protein>
<evidence type="ECO:0000313" key="1">
    <source>
        <dbReference type="EMBL" id="MCI89332.1"/>
    </source>
</evidence>